<dbReference type="GO" id="GO:0005524">
    <property type="term" value="F:ATP binding"/>
    <property type="evidence" value="ECO:0007669"/>
    <property type="project" value="UniProtKB-KW"/>
</dbReference>
<organism evidence="6 7">
    <name type="scientific">Gonium pectorale</name>
    <name type="common">Green alga</name>
    <dbReference type="NCBI Taxonomy" id="33097"/>
    <lineage>
        <taxon>Eukaryota</taxon>
        <taxon>Viridiplantae</taxon>
        <taxon>Chlorophyta</taxon>
        <taxon>core chlorophytes</taxon>
        <taxon>Chlorophyceae</taxon>
        <taxon>CS clade</taxon>
        <taxon>Chlamydomonadales</taxon>
        <taxon>Volvocaceae</taxon>
        <taxon>Gonium</taxon>
    </lineage>
</organism>
<feature type="compositionally biased region" description="Polar residues" evidence="5">
    <location>
        <begin position="7"/>
        <end position="22"/>
    </location>
</feature>
<evidence type="ECO:0000256" key="3">
    <source>
        <dbReference type="ARBA" id="ARBA00022840"/>
    </source>
</evidence>
<reference evidence="7" key="1">
    <citation type="journal article" date="2016" name="Nat. Commun.">
        <title>The Gonium pectorale genome demonstrates co-option of cell cycle regulation during the evolution of multicellularity.</title>
        <authorList>
            <person name="Hanschen E.R."/>
            <person name="Marriage T.N."/>
            <person name="Ferris P.J."/>
            <person name="Hamaji T."/>
            <person name="Toyoda A."/>
            <person name="Fujiyama A."/>
            <person name="Neme R."/>
            <person name="Noguchi H."/>
            <person name="Minakuchi Y."/>
            <person name="Suzuki M."/>
            <person name="Kawai-Toyooka H."/>
            <person name="Smith D.R."/>
            <person name="Sparks H."/>
            <person name="Anderson J."/>
            <person name="Bakaric R."/>
            <person name="Luria V."/>
            <person name="Karger A."/>
            <person name="Kirschner M.W."/>
            <person name="Durand P.M."/>
            <person name="Michod R.E."/>
            <person name="Nozaki H."/>
            <person name="Olson B.J."/>
        </authorList>
    </citation>
    <scope>NUCLEOTIDE SEQUENCE [LARGE SCALE GENOMIC DNA]</scope>
    <source>
        <strain evidence="7">NIES-2863</strain>
    </source>
</reference>
<evidence type="ECO:0000256" key="1">
    <source>
        <dbReference type="ARBA" id="ARBA00006607"/>
    </source>
</evidence>
<accession>A0A150FZ54</accession>
<feature type="region of interest" description="Disordered" evidence="5">
    <location>
        <begin position="1"/>
        <end position="35"/>
    </location>
</feature>
<gene>
    <name evidence="6" type="ORF">GPECTOR_113g294</name>
</gene>
<dbReference type="PRINTS" id="PR00304">
    <property type="entry name" value="TCOMPLEXTCP1"/>
</dbReference>
<dbReference type="AlphaFoldDB" id="A0A150FZ54"/>
<dbReference type="SUPFAM" id="SSF48592">
    <property type="entry name" value="GroEL equatorial domain-like"/>
    <property type="match status" value="1"/>
</dbReference>
<dbReference type="OrthoDB" id="1723571at2759"/>
<comment type="similarity">
    <text evidence="1">Belongs to the chaperonin (HSP60) family.</text>
</comment>
<keyword evidence="3" id="KW-0067">ATP-binding</keyword>
<proteinExistence type="inferred from homology"/>
<evidence type="ECO:0000313" key="6">
    <source>
        <dbReference type="EMBL" id="KXZ42882.1"/>
    </source>
</evidence>
<keyword evidence="2" id="KW-0547">Nucleotide-binding</keyword>
<evidence type="ECO:0000313" key="7">
    <source>
        <dbReference type="Proteomes" id="UP000075714"/>
    </source>
</evidence>
<dbReference type="Gene3D" id="1.10.560.10">
    <property type="entry name" value="GroEL-like equatorial domain"/>
    <property type="match status" value="1"/>
</dbReference>
<evidence type="ECO:0000256" key="4">
    <source>
        <dbReference type="ARBA" id="ARBA00023186"/>
    </source>
</evidence>
<dbReference type="PANTHER" id="PTHR45633">
    <property type="entry name" value="60 KDA HEAT SHOCK PROTEIN, MITOCHONDRIAL"/>
    <property type="match status" value="1"/>
</dbReference>
<protein>
    <submittedName>
        <fullName evidence="6">Uncharacterized protein</fullName>
    </submittedName>
</protein>
<evidence type="ECO:0000256" key="5">
    <source>
        <dbReference type="SAM" id="MobiDB-lite"/>
    </source>
</evidence>
<name>A0A150FZ54_GONPE</name>
<dbReference type="GO" id="GO:0042026">
    <property type="term" value="P:protein refolding"/>
    <property type="evidence" value="ECO:0007669"/>
    <property type="project" value="InterPro"/>
</dbReference>
<dbReference type="GO" id="GO:0140662">
    <property type="term" value="F:ATP-dependent protein folding chaperone"/>
    <property type="evidence" value="ECO:0007669"/>
    <property type="project" value="InterPro"/>
</dbReference>
<dbReference type="Pfam" id="PF00118">
    <property type="entry name" value="Cpn60_TCP1"/>
    <property type="match status" value="1"/>
</dbReference>
<dbReference type="InterPro" id="IPR017998">
    <property type="entry name" value="Chaperone_TCP-1"/>
</dbReference>
<sequence length="130" mass="14170">MRRGLAQPNTTQPNWSQGTRGQTAGRPFQSRPARSARRLVIRAADAKEIVFDQESRRKLQIGINKVADAVGVTLGPRGRNVVLEQKFGVPQVINDGVSIARAIELRDPVENAGAQLIKERPQALPATAAR</sequence>
<dbReference type="Proteomes" id="UP000075714">
    <property type="component" value="Unassembled WGS sequence"/>
</dbReference>
<comment type="caution">
    <text evidence="6">The sequence shown here is derived from an EMBL/GenBank/DDBJ whole genome shotgun (WGS) entry which is preliminary data.</text>
</comment>
<evidence type="ECO:0000256" key="2">
    <source>
        <dbReference type="ARBA" id="ARBA00022741"/>
    </source>
</evidence>
<dbReference type="InterPro" id="IPR001844">
    <property type="entry name" value="Cpn60/GroEL"/>
</dbReference>
<dbReference type="EMBL" id="LSYV01000113">
    <property type="protein sequence ID" value="KXZ42882.1"/>
    <property type="molecule type" value="Genomic_DNA"/>
</dbReference>
<dbReference type="InterPro" id="IPR002423">
    <property type="entry name" value="Cpn60/GroEL/TCP-1"/>
</dbReference>
<keyword evidence="7" id="KW-1185">Reference proteome</keyword>
<keyword evidence="4" id="KW-0143">Chaperone</keyword>
<dbReference type="STRING" id="33097.A0A150FZ54"/>
<dbReference type="InterPro" id="IPR027413">
    <property type="entry name" value="GROEL-like_equatorial_sf"/>
</dbReference>